<dbReference type="Pfam" id="PF20112">
    <property type="entry name" value="DUF6502"/>
    <property type="match status" value="1"/>
</dbReference>
<protein>
    <submittedName>
        <fullName evidence="1">Uncharacterized protein</fullName>
    </submittedName>
</protein>
<dbReference type="eggNOG" id="COG5281">
    <property type="taxonomic scope" value="Bacteria"/>
</dbReference>
<accession>A8LN16</accession>
<sequence length="282" mass="31569">MEQDSQRFLKVMRGLMRPIVRTLIARGVTAPAFYKLLKSVYVEIAHDAFRIGSEPPTDSRITLLTGVHRRDVRAILSQGGERWESARAKSAMFATVLGQWMARADYRDDTGAPRPLPRTAESGPSFEALVRAINTDIRPRTVLDELLRQGLVTEDAEGRLRISDTARRGPASDADRLVFFAANVGDHIAAASENLMAEDPPFFERAVFYNRLPSEAVDRIEDRARTLSQDLLETLNAESLSQRAADTTPEDGTERYRLGIYFYREADTPAQEPTRDDGGDKN</sequence>
<dbReference type="KEGG" id="dsh:Dshi_0411"/>
<evidence type="ECO:0000313" key="1">
    <source>
        <dbReference type="EMBL" id="ABV92160.1"/>
    </source>
</evidence>
<keyword evidence="2" id="KW-1185">Reference proteome</keyword>
<dbReference type="STRING" id="398580.Dshi_0411"/>
<organism evidence="1 2">
    <name type="scientific">Dinoroseobacter shibae (strain DSM 16493 / NCIMB 14021 / DFL 12)</name>
    <dbReference type="NCBI Taxonomy" id="398580"/>
    <lineage>
        <taxon>Bacteria</taxon>
        <taxon>Pseudomonadati</taxon>
        <taxon>Pseudomonadota</taxon>
        <taxon>Alphaproteobacteria</taxon>
        <taxon>Rhodobacterales</taxon>
        <taxon>Roseobacteraceae</taxon>
        <taxon>Dinoroseobacter</taxon>
    </lineage>
</organism>
<name>A8LN16_DINSH</name>
<dbReference type="EMBL" id="CP000830">
    <property type="protein sequence ID" value="ABV92160.1"/>
    <property type="molecule type" value="Genomic_DNA"/>
</dbReference>
<dbReference type="HOGENOM" id="CLU_068848_0_1_5"/>
<dbReference type="Proteomes" id="UP000006833">
    <property type="component" value="Chromosome"/>
</dbReference>
<evidence type="ECO:0000313" key="2">
    <source>
        <dbReference type="Proteomes" id="UP000006833"/>
    </source>
</evidence>
<gene>
    <name evidence="1" type="ordered locus">Dshi_0411</name>
</gene>
<dbReference type="InterPro" id="IPR045445">
    <property type="entry name" value="DUF6502"/>
</dbReference>
<reference evidence="2" key="1">
    <citation type="journal article" date="2010" name="ISME J.">
        <title>The complete genome sequence of the algal symbiont Dinoroseobacter shibae: a hitchhiker's guide to life in the sea.</title>
        <authorList>
            <person name="Wagner-Dobler I."/>
            <person name="Ballhausen B."/>
            <person name="Berger M."/>
            <person name="Brinkhoff T."/>
            <person name="Buchholz I."/>
            <person name="Bunk B."/>
            <person name="Cypionka H."/>
            <person name="Daniel R."/>
            <person name="Drepper T."/>
            <person name="Gerdts G."/>
            <person name="Hahnke S."/>
            <person name="Han C."/>
            <person name="Jahn D."/>
            <person name="Kalhoefer D."/>
            <person name="Kiss H."/>
            <person name="Klenk H.P."/>
            <person name="Kyrpides N."/>
            <person name="Liebl W."/>
            <person name="Liesegang H."/>
            <person name="Meincke L."/>
            <person name="Pati A."/>
            <person name="Petersen J."/>
            <person name="Piekarski T."/>
            <person name="Pommerenke C."/>
            <person name="Pradella S."/>
            <person name="Pukall R."/>
            <person name="Rabus R."/>
            <person name="Stackebrandt E."/>
            <person name="Thole S."/>
            <person name="Thompson L."/>
            <person name="Tielen P."/>
            <person name="Tomasch J."/>
            <person name="von Jan M."/>
            <person name="Wanphrut N."/>
            <person name="Wichels A."/>
            <person name="Zech H."/>
            <person name="Simon M."/>
        </authorList>
    </citation>
    <scope>NUCLEOTIDE SEQUENCE [LARGE SCALE GENOMIC DNA]</scope>
    <source>
        <strain evidence="2">DSM 16493 / NCIMB 14021 / DFL 12</strain>
    </source>
</reference>
<proteinExistence type="predicted"/>
<dbReference type="OrthoDB" id="6356376at2"/>
<dbReference type="AlphaFoldDB" id="A8LN16"/>